<protein>
    <recommendedName>
        <fullName evidence="4">Early meiotic induction protein 1</fullName>
    </recommendedName>
</protein>
<gene>
    <name evidence="2" type="ORF">BDU57DRAFT_110036</name>
</gene>
<evidence type="ECO:0000256" key="1">
    <source>
        <dbReference type="SAM" id="MobiDB-lite"/>
    </source>
</evidence>
<feature type="region of interest" description="Disordered" evidence="1">
    <location>
        <begin position="1"/>
        <end position="84"/>
    </location>
</feature>
<dbReference type="PANTHER" id="PTHR28052:SF1">
    <property type="entry name" value="UPF0545 PROTEIN C22ORF39"/>
    <property type="match status" value="1"/>
</dbReference>
<sequence>MSWWPFSSSGAEANAPQPQPQIPSQPPMSQQPESVSGSQPESAPHDPDFYAAYPHLAPPSFSTSTSPPSSPQAPPADDPLDPHLPRTMSCRVAFDSAFYCASLGGHFNDIYRYGQLRACSEHWNDFWFCMRVNNSYNPREIKEQLVQERYRAKEEKLRSGPNSEHVWKLRGEGERIKGAFGMGGKED</sequence>
<evidence type="ECO:0008006" key="4">
    <source>
        <dbReference type="Google" id="ProtNLM"/>
    </source>
</evidence>
<dbReference type="AlphaFoldDB" id="A0A6A5Q6D4"/>
<evidence type="ECO:0000313" key="3">
    <source>
        <dbReference type="Proteomes" id="UP000800096"/>
    </source>
</evidence>
<feature type="compositionally biased region" description="Pro residues" evidence="1">
    <location>
        <begin position="17"/>
        <end position="26"/>
    </location>
</feature>
<accession>A0A6A5Q6D4</accession>
<evidence type="ECO:0000313" key="2">
    <source>
        <dbReference type="EMBL" id="KAF1911102.1"/>
    </source>
</evidence>
<name>A0A6A5Q6D4_AMPQU</name>
<reference evidence="2" key="1">
    <citation type="journal article" date="2020" name="Stud. Mycol.">
        <title>101 Dothideomycetes genomes: a test case for predicting lifestyles and emergence of pathogens.</title>
        <authorList>
            <person name="Haridas S."/>
            <person name="Albert R."/>
            <person name="Binder M."/>
            <person name="Bloem J."/>
            <person name="Labutti K."/>
            <person name="Salamov A."/>
            <person name="Andreopoulos B."/>
            <person name="Baker S."/>
            <person name="Barry K."/>
            <person name="Bills G."/>
            <person name="Bluhm B."/>
            <person name="Cannon C."/>
            <person name="Castanera R."/>
            <person name="Culley D."/>
            <person name="Daum C."/>
            <person name="Ezra D."/>
            <person name="Gonzalez J."/>
            <person name="Henrissat B."/>
            <person name="Kuo A."/>
            <person name="Liang C."/>
            <person name="Lipzen A."/>
            <person name="Lutzoni F."/>
            <person name="Magnuson J."/>
            <person name="Mondo S."/>
            <person name="Nolan M."/>
            <person name="Ohm R."/>
            <person name="Pangilinan J."/>
            <person name="Park H.-J."/>
            <person name="Ramirez L."/>
            <person name="Alfaro M."/>
            <person name="Sun H."/>
            <person name="Tritt A."/>
            <person name="Yoshinaga Y."/>
            <person name="Zwiers L.-H."/>
            <person name="Turgeon B."/>
            <person name="Goodwin S."/>
            <person name="Spatafora J."/>
            <person name="Crous P."/>
            <person name="Grigoriev I."/>
        </authorList>
    </citation>
    <scope>NUCLEOTIDE SEQUENCE</scope>
    <source>
        <strain evidence="2">HMLAC05119</strain>
    </source>
</reference>
<organism evidence="2 3">
    <name type="scientific">Ampelomyces quisqualis</name>
    <name type="common">Powdery mildew agent</name>
    <dbReference type="NCBI Taxonomy" id="50730"/>
    <lineage>
        <taxon>Eukaryota</taxon>
        <taxon>Fungi</taxon>
        <taxon>Dikarya</taxon>
        <taxon>Ascomycota</taxon>
        <taxon>Pezizomycotina</taxon>
        <taxon>Dothideomycetes</taxon>
        <taxon>Pleosporomycetidae</taxon>
        <taxon>Pleosporales</taxon>
        <taxon>Pleosporineae</taxon>
        <taxon>Phaeosphaeriaceae</taxon>
        <taxon>Ampelomyces</taxon>
    </lineage>
</organism>
<dbReference type="Pfam" id="PF11326">
    <property type="entry name" value="PANTS-like"/>
    <property type="match status" value="1"/>
</dbReference>
<feature type="compositionally biased region" description="Polar residues" evidence="1">
    <location>
        <begin position="1"/>
        <end position="11"/>
    </location>
</feature>
<dbReference type="OrthoDB" id="2017405at2759"/>
<keyword evidence="3" id="KW-1185">Reference proteome</keyword>
<dbReference type="Proteomes" id="UP000800096">
    <property type="component" value="Unassembled WGS sequence"/>
</dbReference>
<proteinExistence type="predicted"/>
<dbReference type="InterPro" id="IPR021475">
    <property type="entry name" value="Pants/Emi1-like"/>
</dbReference>
<feature type="compositionally biased region" description="Pro residues" evidence="1">
    <location>
        <begin position="68"/>
        <end position="77"/>
    </location>
</feature>
<dbReference type="PANTHER" id="PTHR28052">
    <property type="entry name" value="UPF0545 PROTEIN C22ORF39"/>
    <property type="match status" value="1"/>
</dbReference>
<feature type="compositionally biased region" description="Low complexity" evidence="1">
    <location>
        <begin position="58"/>
        <end position="67"/>
    </location>
</feature>
<dbReference type="EMBL" id="ML979146">
    <property type="protein sequence ID" value="KAF1911102.1"/>
    <property type="molecule type" value="Genomic_DNA"/>
</dbReference>